<accession>B0LTZ6</accession>
<protein>
    <submittedName>
        <fullName evidence="2">Uncharacterized protein</fullName>
    </submittedName>
</protein>
<evidence type="ECO:0000256" key="1">
    <source>
        <dbReference type="SAM" id="MobiDB-lite"/>
    </source>
</evidence>
<feature type="region of interest" description="Disordered" evidence="1">
    <location>
        <begin position="191"/>
        <end position="219"/>
    </location>
</feature>
<organism evidence="2">
    <name type="scientific">Streptomyces sp. HK1</name>
    <dbReference type="NCBI Taxonomy" id="405041"/>
    <lineage>
        <taxon>Bacteria</taxon>
        <taxon>Bacillati</taxon>
        <taxon>Actinomycetota</taxon>
        <taxon>Actinomycetes</taxon>
        <taxon>Kitasatosporales</taxon>
        <taxon>Streptomycetaceae</taxon>
        <taxon>Streptomyces</taxon>
    </lineage>
</organism>
<sequence length="531" mass="57500">MVTENPSAGPVREGLCGEPARWLARAKPPSGLPPPRRVLSSVLAAVQCQLSTPASHLRRRSTWSLKSCRLRSSGLPTSASPRRPSGDGCQRCTDCAAQVRSFVSGSSNRPTAARSATVPPRVEQPECGDADVPRPLGVGAHQKPVSGQFLGRGQQVRGSLADDPGSRVVEERPQLLGMRAVQCPYLCHRSRPRPRAPGARAEAAAAWRPRGSPLGQPDERAGRQFGVVWCRAPLPVSGRRVTSLSAHPAAHTRSFATFTTRIAATGNDRLMTFSDPSAGHYTATFPRLRDWGLIWDTYDAAVHGAHRMPHFYTVARHENWWGSAVQMDVLLVLAKEHGIPVAWVTPAQTLSSLAAAGADHDDKLAVLVDSEDGIQALCRLKLGECTDEWIAGEVEAGEKAMAAWSDGHREAAACLAVAGVEQMLHNLTHVPRGRGAHKRLQEAGTKKPNDYLPKHQYVLAPLNAFYTPYDPGKGDAVPTTLSRHAVVHHLPLSHLSPGHCIIAVMLLISIIRETQERYDGIRDDLLMQASD</sequence>
<feature type="compositionally biased region" description="Low complexity" evidence="1">
    <location>
        <begin position="196"/>
        <end position="210"/>
    </location>
</feature>
<feature type="region of interest" description="Disordered" evidence="1">
    <location>
        <begin position="104"/>
        <end position="167"/>
    </location>
</feature>
<gene>
    <name evidence="2" type="ORF">pSHK1.153</name>
</gene>
<proteinExistence type="predicted"/>
<geneLocation type="plasmid" evidence="2">
    <name>pSHK1</name>
</geneLocation>
<dbReference type="EMBL" id="EU372836">
    <property type="protein sequence ID" value="ABY83622.1"/>
    <property type="molecule type" value="Genomic_DNA"/>
</dbReference>
<dbReference type="AlphaFoldDB" id="B0LTZ6"/>
<keyword evidence="2" id="KW-0614">Plasmid</keyword>
<reference evidence="2" key="1">
    <citation type="journal article" date="2011" name="Acta Biochim. Biophys. Sin.">
        <title>Characterization of the multiple CRISPR loci on Streptomyces linear plasmid pSHK1.</title>
        <authorList>
            <person name="Guo P."/>
            <person name="Cheng Q."/>
            <person name="Xie P."/>
            <person name="Fan Y."/>
            <person name="Jiang W."/>
            <person name="Qin Z."/>
        </authorList>
    </citation>
    <scope>NUCLEOTIDE SEQUENCE</scope>
    <source>
        <strain evidence="2">HK1</strain>
        <plasmid evidence="2">pSHK1</plasmid>
    </source>
</reference>
<evidence type="ECO:0000313" key="2">
    <source>
        <dbReference type="EMBL" id="ABY83622.1"/>
    </source>
</evidence>
<name>B0LTZ6_9ACTN</name>